<dbReference type="Proteomes" id="UP000184048">
    <property type="component" value="Unassembled WGS sequence"/>
</dbReference>
<dbReference type="RefSeq" id="WP_072834169.1">
    <property type="nucleotide sequence ID" value="NZ_FQUU01000003.1"/>
</dbReference>
<proteinExistence type="predicted"/>
<name>A0A1M4W0U6_9BACT</name>
<evidence type="ECO:0000256" key="1">
    <source>
        <dbReference type="SAM" id="SignalP"/>
    </source>
</evidence>
<feature type="chain" id="PRO_5012657447" evidence="1">
    <location>
        <begin position="26"/>
        <end position="190"/>
    </location>
</feature>
<reference evidence="2 3" key="1">
    <citation type="submission" date="2016-11" db="EMBL/GenBank/DDBJ databases">
        <authorList>
            <person name="Jaros S."/>
            <person name="Januszkiewicz K."/>
            <person name="Wedrychowicz H."/>
        </authorList>
    </citation>
    <scope>NUCLEOTIDE SEQUENCE [LARGE SCALE GENOMIC DNA]</scope>
    <source>
        <strain evidence="2 3">DSM 18119</strain>
    </source>
</reference>
<sequence>MMKLIGNGKVLLFSLLLIICDTVMAQDSTQKFKSAGAIVGYGHQINIETKYNPIFFAADLSWQFGKERKQHFLAFYLEPQFNLVATVRPLDIEFGSNIGLRYYEQLSPGLYLYQMLGSGPHYITADLPRQAKGFIFSDNLAFGVFRQLNKNKPLFLNLQFRVRHISNAGLKLPNSGVNTLNVLVGLSNLH</sequence>
<dbReference type="STRING" id="1121884.SAMN02745131_01043"/>
<dbReference type="InterPro" id="IPR018550">
    <property type="entry name" value="Lipid-A_deacylase-rel"/>
</dbReference>
<dbReference type="EMBL" id="FQUU01000003">
    <property type="protein sequence ID" value="SHE74817.1"/>
    <property type="molecule type" value="Genomic_DNA"/>
</dbReference>
<protein>
    <submittedName>
        <fullName evidence="2">Lipid A 3-O-deacylase (PagL)</fullName>
    </submittedName>
</protein>
<organism evidence="2 3">
    <name type="scientific">Flavisolibacter ginsengisoli DSM 18119</name>
    <dbReference type="NCBI Taxonomy" id="1121884"/>
    <lineage>
        <taxon>Bacteria</taxon>
        <taxon>Pseudomonadati</taxon>
        <taxon>Bacteroidota</taxon>
        <taxon>Chitinophagia</taxon>
        <taxon>Chitinophagales</taxon>
        <taxon>Chitinophagaceae</taxon>
        <taxon>Flavisolibacter</taxon>
    </lineage>
</organism>
<keyword evidence="1" id="KW-0732">Signal</keyword>
<dbReference type="OrthoDB" id="964232at2"/>
<dbReference type="Gene3D" id="2.40.160.20">
    <property type="match status" value="1"/>
</dbReference>
<accession>A0A1M4W0U6</accession>
<dbReference type="AlphaFoldDB" id="A0A1M4W0U6"/>
<gene>
    <name evidence="2" type="ORF">SAMN02745131_01043</name>
</gene>
<keyword evidence="3" id="KW-1185">Reference proteome</keyword>
<evidence type="ECO:0000313" key="2">
    <source>
        <dbReference type="EMBL" id="SHE74817.1"/>
    </source>
</evidence>
<feature type="signal peptide" evidence="1">
    <location>
        <begin position="1"/>
        <end position="25"/>
    </location>
</feature>
<dbReference type="Pfam" id="PF09411">
    <property type="entry name" value="PagL"/>
    <property type="match status" value="1"/>
</dbReference>
<evidence type="ECO:0000313" key="3">
    <source>
        <dbReference type="Proteomes" id="UP000184048"/>
    </source>
</evidence>